<reference evidence="2 3" key="1">
    <citation type="submission" date="2021-02" db="EMBL/GenBank/DDBJ databases">
        <title>Bacillus cereus VKM B-370.</title>
        <authorList>
            <person name="Kazantseva O.A."/>
            <person name="Piligrimova E.G."/>
            <person name="Buzikov R.M."/>
            <person name="Shadrin A.M."/>
        </authorList>
    </citation>
    <scope>NUCLEOTIDE SEQUENCE [LARGE SCALE GENOMIC DNA]</scope>
    <source>
        <strain evidence="2 3">VKM B-370</strain>
    </source>
</reference>
<evidence type="ECO:0000256" key="1">
    <source>
        <dbReference type="SAM" id="Coils"/>
    </source>
</evidence>
<evidence type="ECO:0000313" key="2">
    <source>
        <dbReference type="EMBL" id="QRY17580.1"/>
    </source>
</evidence>
<accession>A0ABD7DPP0</accession>
<evidence type="ECO:0008006" key="4">
    <source>
        <dbReference type="Google" id="ProtNLM"/>
    </source>
</evidence>
<dbReference type="AlphaFoldDB" id="A0ABD7DPP0"/>
<organism evidence="2 3">
    <name type="scientific">Bacillus cereus</name>
    <dbReference type="NCBI Taxonomy" id="1396"/>
    <lineage>
        <taxon>Bacteria</taxon>
        <taxon>Bacillati</taxon>
        <taxon>Bacillota</taxon>
        <taxon>Bacilli</taxon>
        <taxon>Bacillales</taxon>
        <taxon>Bacillaceae</taxon>
        <taxon>Bacillus</taxon>
        <taxon>Bacillus cereus group</taxon>
    </lineage>
</organism>
<sequence>MGKKKLPIEKPPVYGYQFYAYPLAIILNHEEAYPWFYSNYIQVAFDKEFKSPVPFCFYMYDHTICPWLKVQKLQRDLIKFTNQDIIDFVIKSLNENYYVYLNVDEYYIPDRRTYKKRHFSHDILVYGYDINSETFDVLGFNKNVSFKSSKVSFSEFRKSYLYLENIENECNQVYLYKFNPEGEYEFNKKLVIESLEDYLHSRNTSEKFSMLLEPWERFYGMESYKQLYNYFEALIQGEVYIDIRNTHILWEHKKVMASRINFMLENQIIETKIYQDAKKIEDRALIIRNMFVKYSLVKDNDIILKIVDRLEELKNDEEKLIKDLINALKI</sequence>
<protein>
    <recommendedName>
        <fullName evidence="4">Butirosin biosynthesis protein H N-terminal domain-containing protein</fullName>
    </recommendedName>
</protein>
<name>A0ABD7DPP0_BACCE</name>
<dbReference type="RefSeq" id="WP_000516762.1">
    <property type="nucleotide sequence ID" value="NZ_CP070339.1"/>
</dbReference>
<dbReference type="EMBL" id="CP070339">
    <property type="protein sequence ID" value="QRY17580.1"/>
    <property type="molecule type" value="Genomic_DNA"/>
</dbReference>
<feature type="coiled-coil region" evidence="1">
    <location>
        <begin position="303"/>
        <end position="330"/>
    </location>
</feature>
<dbReference type="Proteomes" id="UP000663613">
    <property type="component" value="Chromosome"/>
</dbReference>
<evidence type="ECO:0000313" key="3">
    <source>
        <dbReference type="Proteomes" id="UP000663613"/>
    </source>
</evidence>
<keyword evidence="1" id="KW-0175">Coiled coil</keyword>
<gene>
    <name evidence="2" type="ORF">JTF64_10145</name>
</gene>
<proteinExistence type="predicted"/>